<feature type="domain" description="ATP-grasp" evidence="5">
    <location>
        <begin position="106"/>
        <end position="305"/>
    </location>
</feature>
<accession>A0ABS6YFJ3</accession>
<dbReference type="PANTHER" id="PTHR43585">
    <property type="entry name" value="FUMIPYRROLE BIOSYNTHESIS PROTEIN C"/>
    <property type="match status" value="1"/>
</dbReference>
<keyword evidence="7" id="KW-1185">Reference proteome</keyword>
<dbReference type="PROSITE" id="PS50975">
    <property type="entry name" value="ATP_GRASP"/>
    <property type="match status" value="1"/>
</dbReference>
<dbReference type="Proteomes" id="UP001197114">
    <property type="component" value="Unassembled WGS sequence"/>
</dbReference>
<dbReference type="Pfam" id="PF13535">
    <property type="entry name" value="ATP-grasp_4"/>
    <property type="match status" value="1"/>
</dbReference>
<evidence type="ECO:0000313" key="6">
    <source>
        <dbReference type="EMBL" id="MBW5420181.1"/>
    </source>
</evidence>
<dbReference type="Gene3D" id="3.30.470.20">
    <property type="entry name" value="ATP-grasp fold, B domain"/>
    <property type="match status" value="1"/>
</dbReference>
<reference evidence="6 7" key="1">
    <citation type="submission" date="2019-11" db="EMBL/GenBank/DDBJ databases">
        <authorList>
            <person name="Ay H."/>
        </authorList>
    </citation>
    <scope>NUCLEOTIDE SEQUENCE [LARGE SCALE GENOMIC DNA]</scope>
    <source>
        <strain evidence="6 7">BG9H</strain>
    </source>
</reference>
<dbReference type="InterPro" id="IPR011761">
    <property type="entry name" value="ATP-grasp"/>
</dbReference>
<organism evidence="6 7">
    <name type="scientific">Streptomyces anatolicus</name>
    <dbReference type="NCBI Taxonomy" id="2675858"/>
    <lineage>
        <taxon>Bacteria</taxon>
        <taxon>Bacillati</taxon>
        <taxon>Actinomycetota</taxon>
        <taxon>Actinomycetes</taxon>
        <taxon>Kitasatosporales</taxon>
        <taxon>Streptomycetaceae</taxon>
        <taxon>Streptomyces</taxon>
    </lineage>
</organism>
<dbReference type="EMBL" id="WMBF01000004">
    <property type="protein sequence ID" value="MBW5420181.1"/>
    <property type="molecule type" value="Genomic_DNA"/>
</dbReference>
<evidence type="ECO:0000256" key="3">
    <source>
        <dbReference type="ARBA" id="ARBA00022840"/>
    </source>
</evidence>
<gene>
    <name evidence="6" type="ORF">GKQ77_01175</name>
</gene>
<keyword evidence="2 4" id="KW-0547">Nucleotide-binding</keyword>
<name>A0ABS6YFJ3_9ACTN</name>
<keyword evidence="1" id="KW-0436">Ligase</keyword>
<evidence type="ECO:0000256" key="2">
    <source>
        <dbReference type="ARBA" id="ARBA00022741"/>
    </source>
</evidence>
<dbReference type="InterPro" id="IPR052032">
    <property type="entry name" value="ATP-dep_AA_Ligase"/>
</dbReference>
<sequence length="411" mass="45147">MAIVDAYSTGGLLPAVLDQYGIECVHVRSPHPDVLLTGSPGTFVDDVRHFGDVEATASVLRRHEVTHVIAGQEAGVELADQLSAELGTPGNGMSRPTARRNKFEMALALRDAGLPHAASMVSTDVEEIIAWAEATVGYPVILKPVASSSTDNVVACSSPEQIRTVHETILNSTDRHGMPNTTVLAQEFLEGDEYFVNTVSRDGGHHTVEIWRYYKLRLPGGNIIYDYNEPLSPDDPVARELETYTHQVLDALEVRNAAGHTEVMMTARGPVLVESAARMGGGQVLEINNRCFGTNQVEMLALSVAEPEQFDRLPTTAYQLLQHHRFVHLINPLERGVIPSHEAMAAIRALPSHVFTVMRHSEGQPIARTIDVATQPGYVFLISDDPAQLLADYQKLRQIEQDHLYDNSSRP</sequence>
<evidence type="ECO:0000256" key="4">
    <source>
        <dbReference type="PROSITE-ProRule" id="PRU00409"/>
    </source>
</evidence>
<evidence type="ECO:0000313" key="7">
    <source>
        <dbReference type="Proteomes" id="UP001197114"/>
    </source>
</evidence>
<keyword evidence="3 4" id="KW-0067">ATP-binding</keyword>
<dbReference type="SUPFAM" id="SSF56059">
    <property type="entry name" value="Glutathione synthetase ATP-binding domain-like"/>
    <property type="match status" value="1"/>
</dbReference>
<proteinExistence type="predicted"/>
<protein>
    <submittedName>
        <fullName evidence="6">ATP-grasp domain-containing protein</fullName>
    </submittedName>
</protein>
<dbReference type="NCBIfam" id="NF005543">
    <property type="entry name" value="PRK07206.1"/>
    <property type="match status" value="1"/>
</dbReference>
<evidence type="ECO:0000256" key="1">
    <source>
        <dbReference type="ARBA" id="ARBA00022598"/>
    </source>
</evidence>
<comment type="caution">
    <text evidence="6">The sequence shown here is derived from an EMBL/GenBank/DDBJ whole genome shotgun (WGS) entry which is preliminary data.</text>
</comment>
<dbReference type="RefSeq" id="WP_308117505.1">
    <property type="nucleotide sequence ID" value="NZ_WMBF01000004.1"/>
</dbReference>
<dbReference type="PANTHER" id="PTHR43585:SF2">
    <property type="entry name" value="ATP-GRASP ENZYME FSQD"/>
    <property type="match status" value="1"/>
</dbReference>
<evidence type="ECO:0000259" key="5">
    <source>
        <dbReference type="PROSITE" id="PS50975"/>
    </source>
</evidence>